<dbReference type="InterPro" id="IPR029058">
    <property type="entry name" value="AB_hydrolase_fold"/>
</dbReference>
<dbReference type="Gene3D" id="3.40.50.1820">
    <property type="entry name" value="alpha/beta hydrolase"/>
    <property type="match status" value="1"/>
</dbReference>
<proteinExistence type="predicted"/>
<keyword evidence="2" id="KW-0378">Hydrolase</keyword>
<dbReference type="InterPro" id="IPR000073">
    <property type="entry name" value="AB_hydrolase_1"/>
</dbReference>
<dbReference type="EMBL" id="JBHSMI010000013">
    <property type="protein sequence ID" value="MFC5402610.1"/>
    <property type="molecule type" value="Genomic_DNA"/>
</dbReference>
<dbReference type="PANTHER" id="PTHR43798:SF33">
    <property type="entry name" value="HYDROLASE, PUTATIVE (AFU_ORTHOLOGUE AFUA_2G14860)-RELATED"/>
    <property type="match status" value="1"/>
</dbReference>
<accession>A0ABW0HN13</accession>
<reference evidence="3" key="1">
    <citation type="journal article" date="2019" name="Int. J. Syst. Evol. Microbiol.">
        <title>The Global Catalogue of Microorganisms (GCM) 10K type strain sequencing project: providing services to taxonomists for standard genome sequencing and annotation.</title>
        <authorList>
            <consortium name="The Broad Institute Genomics Platform"/>
            <consortium name="The Broad Institute Genome Sequencing Center for Infectious Disease"/>
            <person name="Wu L."/>
            <person name="Ma J."/>
        </authorList>
    </citation>
    <scope>NUCLEOTIDE SEQUENCE [LARGE SCALE GENOMIC DNA]</scope>
    <source>
        <strain evidence="3">CGMCC 1.18575</strain>
    </source>
</reference>
<feature type="domain" description="AB hydrolase-1" evidence="1">
    <location>
        <begin position="28"/>
        <end position="148"/>
    </location>
</feature>
<comment type="caution">
    <text evidence="2">The sequence shown here is derived from an EMBL/GenBank/DDBJ whole genome shotgun (WGS) entry which is preliminary data.</text>
</comment>
<dbReference type="GO" id="GO:0016787">
    <property type="term" value="F:hydrolase activity"/>
    <property type="evidence" value="ECO:0007669"/>
    <property type="project" value="UniProtKB-KW"/>
</dbReference>
<organism evidence="2 3">
    <name type="scientific">Cohnella soli</name>
    <dbReference type="NCBI Taxonomy" id="425005"/>
    <lineage>
        <taxon>Bacteria</taxon>
        <taxon>Bacillati</taxon>
        <taxon>Bacillota</taxon>
        <taxon>Bacilli</taxon>
        <taxon>Bacillales</taxon>
        <taxon>Paenibacillaceae</taxon>
        <taxon>Cohnella</taxon>
    </lineage>
</organism>
<name>A0ABW0HN13_9BACL</name>
<dbReference type="Pfam" id="PF00561">
    <property type="entry name" value="Abhydrolase_1"/>
    <property type="match status" value="1"/>
</dbReference>
<gene>
    <name evidence="2" type="ORF">ACFPOF_07645</name>
</gene>
<evidence type="ECO:0000313" key="3">
    <source>
        <dbReference type="Proteomes" id="UP001596113"/>
    </source>
</evidence>
<dbReference type="RefSeq" id="WP_378131211.1">
    <property type="nucleotide sequence ID" value="NZ_JBHSMI010000013.1"/>
</dbReference>
<sequence length="254" mass="27620">MKLPPRRISSISQGTMKYIVIGEGTPKIVLINGSDGPLEGWYKVLEGLSAESAVFAYNRFGIGGSDRPRRPQDGETVVADLRELLVAAGAVPPYLLVGHSFGGLYANLFARLHPGEVAGVVLLEASHPGDLDIEQLQSRLVRGVNRLLGALSRPNEFKETKFVRRTADQIELAGAFPDVPLVVVTGGKQPPSWLTSRAALDLRRSNQLAYVRLSPQSKHIVAANSGHFPQFSEPEIVVQAVRECVNAIRARELK</sequence>
<dbReference type="Proteomes" id="UP001596113">
    <property type="component" value="Unassembled WGS sequence"/>
</dbReference>
<protein>
    <submittedName>
        <fullName evidence="2">Alpha/beta fold hydrolase</fullName>
    </submittedName>
</protein>
<keyword evidence="3" id="KW-1185">Reference proteome</keyword>
<evidence type="ECO:0000313" key="2">
    <source>
        <dbReference type="EMBL" id="MFC5402610.1"/>
    </source>
</evidence>
<dbReference type="PANTHER" id="PTHR43798">
    <property type="entry name" value="MONOACYLGLYCEROL LIPASE"/>
    <property type="match status" value="1"/>
</dbReference>
<evidence type="ECO:0000259" key="1">
    <source>
        <dbReference type="Pfam" id="PF00561"/>
    </source>
</evidence>
<dbReference type="InterPro" id="IPR050266">
    <property type="entry name" value="AB_hydrolase_sf"/>
</dbReference>
<dbReference type="SUPFAM" id="SSF53474">
    <property type="entry name" value="alpha/beta-Hydrolases"/>
    <property type="match status" value="1"/>
</dbReference>